<proteinExistence type="predicted"/>
<dbReference type="EMBL" id="CAJEWN010000012">
    <property type="protein sequence ID" value="CAD2132724.1"/>
    <property type="molecule type" value="Genomic_DNA"/>
</dbReference>
<evidence type="ECO:0000256" key="1">
    <source>
        <dbReference type="SAM" id="SignalP"/>
    </source>
</evidence>
<accession>A0A6V7TS18</accession>
<evidence type="ECO:0000313" key="3">
    <source>
        <dbReference type="Proteomes" id="UP000580250"/>
    </source>
</evidence>
<dbReference type="Proteomes" id="UP000580250">
    <property type="component" value="Unassembled WGS sequence"/>
</dbReference>
<dbReference type="AlphaFoldDB" id="A0A6V7TS18"/>
<organism evidence="2 3">
    <name type="scientific">Meloidogyne enterolobii</name>
    <name type="common">Root-knot nematode worm</name>
    <name type="synonym">Meloidogyne mayaguensis</name>
    <dbReference type="NCBI Taxonomy" id="390850"/>
    <lineage>
        <taxon>Eukaryota</taxon>
        <taxon>Metazoa</taxon>
        <taxon>Ecdysozoa</taxon>
        <taxon>Nematoda</taxon>
        <taxon>Chromadorea</taxon>
        <taxon>Rhabditida</taxon>
        <taxon>Tylenchina</taxon>
        <taxon>Tylenchomorpha</taxon>
        <taxon>Tylenchoidea</taxon>
        <taxon>Meloidogynidae</taxon>
        <taxon>Meloidogyninae</taxon>
        <taxon>Meloidogyne</taxon>
    </lineage>
</organism>
<feature type="chain" id="PRO_5028453833" evidence="1">
    <location>
        <begin position="23"/>
        <end position="145"/>
    </location>
</feature>
<dbReference type="OrthoDB" id="5789685at2759"/>
<evidence type="ECO:0000313" key="2">
    <source>
        <dbReference type="EMBL" id="CAD2132724.1"/>
    </source>
</evidence>
<reference evidence="2 3" key="1">
    <citation type="submission" date="2020-08" db="EMBL/GenBank/DDBJ databases">
        <authorList>
            <person name="Koutsovoulos G."/>
            <person name="Danchin GJ E."/>
        </authorList>
    </citation>
    <scope>NUCLEOTIDE SEQUENCE [LARGE SCALE GENOMIC DNA]</scope>
</reference>
<gene>
    <name evidence="2" type="ORF">MENT_LOCUS3769</name>
</gene>
<feature type="signal peptide" evidence="1">
    <location>
        <begin position="1"/>
        <end position="22"/>
    </location>
</feature>
<sequence length="145" mass="16947">MSFFLNYFVLFFVGTILSFVSSENGQISGIDKNAFRMSFGKRTPKTNISSSDWSLIDRNSFRMSFGKRSSFNPSVGFNDDNQQLFDKKLKAQKTVNIPMFFDLDKSVLPYQIVRQIKQRRWISPYNLLNNKRLDRNLFNIGFGKK</sequence>
<name>A0A6V7TS18_MELEN</name>
<comment type="caution">
    <text evidence="2">The sequence shown here is derived from an EMBL/GenBank/DDBJ whole genome shotgun (WGS) entry which is preliminary data.</text>
</comment>
<keyword evidence="1" id="KW-0732">Signal</keyword>
<protein>
    <submittedName>
        <fullName evidence="2">Uncharacterized protein</fullName>
    </submittedName>
</protein>